<evidence type="ECO:0000259" key="9">
    <source>
        <dbReference type="PROSITE" id="PS50089"/>
    </source>
</evidence>
<dbReference type="SMART" id="SM00184">
    <property type="entry name" value="RING"/>
    <property type="match status" value="1"/>
</dbReference>
<keyword evidence="1" id="KW-0399">Innate immunity</keyword>
<dbReference type="Pfam" id="PF00622">
    <property type="entry name" value="SPRY"/>
    <property type="match status" value="1"/>
</dbReference>
<dbReference type="PANTHER" id="PTHR25465:SF32">
    <property type="entry name" value="BLOODTHIRSTY-RELATED GENE FAMILY, MEMBER 16 ISOFORM X1-RELATED"/>
    <property type="match status" value="1"/>
</dbReference>
<evidence type="ECO:0000256" key="6">
    <source>
        <dbReference type="PROSITE-ProRule" id="PRU00024"/>
    </source>
</evidence>
<accession>A0AAW0NAM0</accession>
<dbReference type="CDD" id="cd13733">
    <property type="entry name" value="SPRY_PRY_C-I_1"/>
    <property type="match status" value="1"/>
</dbReference>
<sequence>MSTVHVAEQEQMKRQPPGPWRKVIGGNPNRNTHTTDQKDSPSARSGGALEETGFTCARFSRAFTKAICPRQRARAKGRSARGGRSHVCKVSRAKYMSSTSEKSCEETFMCSICLEVFSDPVTTPCGHNFCKLCICEAWNTDGPCTCPLCNRSYNTKPELSVNTLLRELVSERKLEKNKSRSVENMPYFAEVQCDVCSEPKLKALKSCLVCLSSFCETHLQPHLTVSRLKRHQLMEPVENLEDRMCPTHQRLLELFCATDEKMVCTVCVPLEHKNHELLSLEEAYECRRSSLLHTQTQTQHMVEQRRLKVQKIKRCLELSDSEFHRERTAGLQAFTALIQSVQRRQDLFFEELQEKQRRNHKQAEEMVQQLEQEICELEKSCTEAERLSHSQNSIHFLQHCPALTPPAGLKDWSSVRFELKTCEGSVARAMKEIHKQFSQQFSKVLEAELRRFQQFAVDITLDPDTAHATLVLSKNLKQVHISDVWKQLPDSPLRFDYSIVVLAKQSLSSGRFYFEVQVKGKSKWELGVAQESINRKGKITMSPENGFWCILLRNKKYKACAGPFICLSSAPQKVGVFVDYDQGLVSFYDADSTDLLYSFTGCSFRNKLFPFFGPGLNEEGTNSAPLVITAV</sequence>
<dbReference type="GO" id="GO:0045087">
    <property type="term" value="P:innate immune response"/>
    <property type="evidence" value="ECO:0007669"/>
    <property type="project" value="UniProtKB-KW"/>
</dbReference>
<dbReference type="Gene3D" id="3.30.40.10">
    <property type="entry name" value="Zinc/RING finger domain, C3HC4 (zinc finger)"/>
    <property type="match status" value="1"/>
</dbReference>
<dbReference type="InterPro" id="IPR013320">
    <property type="entry name" value="ConA-like_dom_sf"/>
</dbReference>
<evidence type="ECO:0000313" key="12">
    <source>
        <dbReference type="EMBL" id="KAK7896107.1"/>
    </source>
</evidence>
<dbReference type="Pfam" id="PF00643">
    <property type="entry name" value="zf-B_box"/>
    <property type="match status" value="1"/>
</dbReference>
<dbReference type="Pfam" id="PF13765">
    <property type="entry name" value="PRY"/>
    <property type="match status" value="1"/>
</dbReference>
<evidence type="ECO:0000256" key="1">
    <source>
        <dbReference type="ARBA" id="ARBA00022588"/>
    </source>
</evidence>
<dbReference type="PANTHER" id="PTHR25465">
    <property type="entry name" value="B-BOX DOMAIN CONTAINING"/>
    <property type="match status" value="1"/>
</dbReference>
<dbReference type="SMART" id="SM00449">
    <property type="entry name" value="SPRY"/>
    <property type="match status" value="1"/>
</dbReference>
<dbReference type="PROSITE" id="PS50119">
    <property type="entry name" value="ZF_BBOX"/>
    <property type="match status" value="1"/>
</dbReference>
<proteinExistence type="predicted"/>
<dbReference type="InterPro" id="IPR051051">
    <property type="entry name" value="E3_ubiq-ligase_TRIM/RNF"/>
</dbReference>
<dbReference type="PROSITE" id="PS00518">
    <property type="entry name" value="ZF_RING_1"/>
    <property type="match status" value="1"/>
</dbReference>
<dbReference type="CDD" id="cd19769">
    <property type="entry name" value="Bbox2_TRIM16-like"/>
    <property type="match status" value="1"/>
</dbReference>
<dbReference type="PROSITE" id="PS50188">
    <property type="entry name" value="B302_SPRY"/>
    <property type="match status" value="1"/>
</dbReference>
<feature type="domain" description="B30.2/SPRY" evidence="11">
    <location>
        <begin position="439"/>
        <end position="631"/>
    </location>
</feature>
<dbReference type="InterPro" id="IPR058030">
    <property type="entry name" value="TRIM8/14/16/25/29/45/65_CC"/>
</dbReference>
<dbReference type="InterPro" id="IPR017907">
    <property type="entry name" value="Znf_RING_CS"/>
</dbReference>
<evidence type="ECO:0000256" key="7">
    <source>
        <dbReference type="SAM" id="Coils"/>
    </source>
</evidence>
<keyword evidence="4" id="KW-0862">Zinc</keyword>
<dbReference type="InterPro" id="IPR013083">
    <property type="entry name" value="Znf_RING/FYVE/PHD"/>
</dbReference>
<gene>
    <name evidence="12" type="ORF">WMY93_021432</name>
</gene>
<dbReference type="SUPFAM" id="SSF57850">
    <property type="entry name" value="RING/U-box"/>
    <property type="match status" value="1"/>
</dbReference>
<keyword evidence="3 6" id="KW-0863">Zinc-finger</keyword>
<dbReference type="Gene3D" id="4.10.830.40">
    <property type="match status" value="1"/>
</dbReference>
<dbReference type="SMART" id="SM00336">
    <property type="entry name" value="BBOX"/>
    <property type="match status" value="1"/>
</dbReference>
<dbReference type="Gene3D" id="3.30.160.60">
    <property type="entry name" value="Classic Zinc Finger"/>
    <property type="match status" value="1"/>
</dbReference>
<dbReference type="PRINTS" id="PR01407">
    <property type="entry name" value="BUTYPHLNCDUF"/>
</dbReference>
<organism evidence="12 13">
    <name type="scientific">Mugilogobius chulae</name>
    <name type="common">yellowstripe goby</name>
    <dbReference type="NCBI Taxonomy" id="88201"/>
    <lineage>
        <taxon>Eukaryota</taxon>
        <taxon>Metazoa</taxon>
        <taxon>Chordata</taxon>
        <taxon>Craniata</taxon>
        <taxon>Vertebrata</taxon>
        <taxon>Euteleostomi</taxon>
        <taxon>Actinopterygii</taxon>
        <taxon>Neopterygii</taxon>
        <taxon>Teleostei</taxon>
        <taxon>Neoteleostei</taxon>
        <taxon>Acanthomorphata</taxon>
        <taxon>Gobiaria</taxon>
        <taxon>Gobiiformes</taxon>
        <taxon>Gobioidei</taxon>
        <taxon>Gobiidae</taxon>
        <taxon>Gobionellinae</taxon>
        <taxon>Mugilogobius</taxon>
    </lineage>
</organism>
<dbReference type="Pfam" id="PF25600">
    <property type="entry name" value="TRIM_CC"/>
    <property type="match status" value="1"/>
</dbReference>
<evidence type="ECO:0000259" key="10">
    <source>
        <dbReference type="PROSITE" id="PS50119"/>
    </source>
</evidence>
<dbReference type="Pfam" id="PF13445">
    <property type="entry name" value="zf-RING_UBOX"/>
    <property type="match status" value="1"/>
</dbReference>
<dbReference type="GO" id="GO:0008270">
    <property type="term" value="F:zinc ion binding"/>
    <property type="evidence" value="ECO:0007669"/>
    <property type="project" value="UniProtKB-KW"/>
</dbReference>
<keyword evidence="7" id="KW-0175">Coiled coil</keyword>
<dbReference type="InterPro" id="IPR001841">
    <property type="entry name" value="Znf_RING"/>
</dbReference>
<dbReference type="InterPro" id="IPR006574">
    <property type="entry name" value="PRY"/>
</dbReference>
<feature type="region of interest" description="Disordered" evidence="8">
    <location>
        <begin position="1"/>
        <end position="48"/>
    </location>
</feature>
<reference evidence="13" key="1">
    <citation type="submission" date="2024-04" db="EMBL/GenBank/DDBJ databases">
        <title>Salinicola lusitanus LLJ914,a marine bacterium isolated from the Okinawa Trough.</title>
        <authorList>
            <person name="Li J."/>
        </authorList>
    </citation>
    <scope>NUCLEOTIDE SEQUENCE [LARGE SCALE GENOMIC DNA]</scope>
</reference>
<dbReference type="InterPro" id="IPR027370">
    <property type="entry name" value="Znf-RING_euk"/>
</dbReference>
<dbReference type="InterPro" id="IPR000315">
    <property type="entry name" value="Znf_B-box"/>
</dbReference>
<dbReference type="PROSITE" id="PS50089">
    <property type="entry name" value="ZF_RING_2"/>
    <property type="match status" value="1"/>
</dbReference>
<name>A0AAW0NAM0_9GOBI</name>
<evidence type="ECO:0000256" key="3">
    <source>
        <dbReference type="ARBA" id="ARBA00022771"/>
    </source>
</evidence>
<evidence type="ECO:0008006" key="14">
    <source>
        <dbReference type="Google" id="ProtNLM"/>
    </source>
</evidence>
<keyword evidence="2" id="KW-0479">Metal-binding</keyword>
<feature type="domain" description="B box-type" evidence="10">
    <location>
        <begin position="240"/>
        <end position="280"/>
    </location>
</feature>
<dbReference type="Gene3D" id="2.60.120.920">
    <property type="match status" value="1"/>
</dbReference>
<dbReference type="EMBL" id="JBBPFD010000015">
    <property type="protein sequence ID" value="KAK7896107.1"/>
    <property type="molecule type" value="Genomic_DNA"/>
</dbReference>
<dbReference type="SUPFAM" id="SSF57845">
    <property type="entry name" value="B-box zinc-binding domain"/>
    <property type="match status" value="1"/>
</dbReference>
<dbReference type="InterPro" id="IPR001870">
    <property type="entry name" value="B30.2/SPRY"/>
</dbReference>
<evidence type="ECO:0000313" key="13">
    <source>
        <dbReference type="Proteomes" id="UP001460270"/>
    </source>
</evidence>
<evidence type="ECO:0000256" key="8">
    <source>
        <dbReference type="SAM" id="MobiDB-lite"/>
    </source>
</evidence>
<dbReference type="SUPFAM" id="SSF49899">
    <property type="entry name" value="Concanavalin A-like lectins/glucanases"/>
    <property type="match status" value="1"/>
</dbReference>
<dbReference type="Proteomes" id="UP001460270">
    <property type="component" value="Unassembled WGS sequence"/>
</dbReference>
<dbReference type="InterPro" id="IPR043136">
    <property type="entry name" value="B30.2/SPRY_sf"/>
</dbReference>
<keyword evidence="5" id="KW-0391">Immunity</keyword>
<dbReference type="InterPro" id="IPR003877">
    <property type="entry name" value="SPRY_dom"/>
</dbReference>
<keyword evidence="13" id="KW-1185">Reference proteome</keyword>
<evidence type="ECO:0000256" key="4">
    <source>
        <dbReference type="ARBA" id="ARBA00022833"/>
    </source>
</evidence>
<evidence type="ECO:0000259" key="11">
    <source>
        <dbReference type="PROSITE" id="PS50188"/>
    </source>
</evidence>
<dbReference type="SMART" id="SM00589">
    <property type="entry name" value="PRY"/>
    <property type="match status" value="1"/>
</dbReference>
<evidence type="ECO:0000256" key="2">
    <source>
        <dbReference type="ARBA" id="ARBA00022723"/>
    </source>
</evidence>
<protein>
    <recommendedName>
        <fullName evidence="14">E3 ubiquitin-protein ligase TRIM39-like</fullName>
    </recommendedName>
</protein>
<feature type="coiled-coil region" evidence="7">
    <location>
        <begin position="352"/>
        <end position="387"/>
    </location>
</feature>
<dbReference type="InterPro" id="IPR003879">
    <property type="entry name" value="Butyrophylin_SPRY"/>
</dbReference>
<feature type="domain" description="RING-type" evidence="9">
    <location>
        <begin position="110"/>
        <end position="150"/>
    </location>
</feature>
<dbReference type="FunFam" id="2.60.120.920:FF:000004">
    <property type="entry name" value="Butyrophilin subfamily 1 member A1"/>
    <property type="match status" value="1"/>
</dbReference>
<evidence type="ECO:0000256" key="5">
    <source>
        <dbReference type="ARBA" id="ARBA00022859"/>
    </source>
</evidence>
<dbReference type="AlphaFoldDB" id="A0AAW0NAM0"/>
<comment type="caution">
    <text evidence="12">The sequence shown here is derived from an EMBL/GenBank/DDBJ whole genome shotgun (WGS) entry which is preliminary data.</text>
</comment>
<dbReference type="GO" id="GO:0005737">
    <property type="term" value="C:cytoplasm"/>
    <property type="evidence" value="ECO:0007669"/>
    <property type="project" value="UniProtKB-ARBA"/>
</dbReference>